<evidence type="ECO:0000313" key="1">
    <source>
        <dbReference type="EMBL" id="ROV98275.1"/>
    </source>
</evidence>
<evidence type="ECO:0000313" key="2">
    <source>
        <dbReference type="Proteomes" id="UP000284375"/>
    </source>
</evidence>
<organism evidence="1 2">
    <name type="scientific">Cytospora chrysosperma</name>
    <name type="common">Cytospora canker fungus</name>
    <name type="synonym">Sphaeria chrysosperma</name>
    <dbReference type="NCBI Taxonomy" id="252740"/>
    <lineage>
        <taxon>Eukaryota</taxon>
        <taxon>Fungi</taxon>
        <taxon>Dikarya</taxon>
        <taxon>Ascomycota</taxon>
        <taxon>Pezizomycotina</taxon>
        <taxon>Sordariomycetes</taxon>
        <taxon>Sordariomycetidae</taxon>
        <taxon>Diaporthales</taxon>
        <taxon>Cytosporaceae</taxon>
        <taxon>Cytospora</taxon>
    </lineage>
</organism>
<dbReference type="Proteomes" id="UP000284375">
    <property type="component" value="Unassembled WGS sequence"/>
</dbReference>
<reference evidence="1 2" key="1">
    <citation type="submission" date="2015-09" db="EMBL/GenBank/DDBJ databases">
        <title>Host preference determinants of Valsa canker pathogens revealed by comparative genomics.</title>
        <authorList>
            <person name="Yin Z."/>
            <person name="Huang L."/>
        </authorList>
    </citation>
    <scope>NUCLEOTIDE SEQUENCE [LARGE SCALE GENOMIC DNA]</scope>
    <source>
        <strain evidence="1 2">YSFL</strain>
    </source>
</reference>
<comment type="caution">
    <text evidence="1">The sequence shown here is derived from an EMBL/GenBank/DDBJ whole genome shotgun (WGS) entry which is preliminary data.</text>
</comment>
<protein>
    <submittedName>
        <fullName evidence="1">Uncharacterized protein</fullName>
    </submittedName>
</protein>
<accession>A0A423W4M0</accession>
<sequence length="78" mass="8085">MTQTVREEGGTNTLVLCPSVEEHELPVPKVLVVVSVVENGSVGTGSGDDIVGLFLGAEFTAFGKESILDLGLVGHAFD</sequence>
<dbReference type="AlphaFoldDB" id="A0A423W4M0"/>
<name>A0A423W4M0_CYTCH</name>
<gene>
    <name evidence="1" type="ORF">VSDG_04406</name>
</gene>
<keyword evidence="2" id="KW-1185">Reference proteome</keyword>
<proteinExistence type="predicted"/>
<dbReference type="EMBL" id="LJZO01000014">
    <property type="protein sequence ID" value="ROV98275.1"/>
    <property type="molecule type" value="Genomic_DNA"/>
</dbReference>